<dbReference type="AlphaFoldDB" id="A0A938WK83"/>
<dbReference type="PANTHER" id="PTHR30026">
    <property type="entry name" value="OUTER MEMBRANE PROTEIN TOLC"/>
    <property type="match status" value="1"/>
</dbReference>
<comment type="subcellular location">
    <subcellularLocation>
        <location evidence="1">Cell outer membrane</location>
    </subcellularLocation>
</comment>
<evidence type="ECO:0000256" key="6">
    <source>
        <dbReference type="ARBA" id="ARBA00023136"/>
    </source>
</evidence>
<comment type="caution">
    <text evidence="9">The sequence shown here is derived from an EMBL/GenBank/DDBJ whole genome shotgun (WGS) entry which is preliminary data.</text>
</comment>
<keyword evidence="7" id="KW-0998">Cell outer membrane</keyword>
<organism evidence="9 10">
    <name type="scientific">Marseilla massiliensis</name>
    <dbReference type="NCBI Taxonomy" id="1841864"/>
    <lineage>
        <taxon>Bacteria</taxon>
        <taxon>Pseudomonadati</taxon>
        <taxon>Bacteroidota</taxon>
        <taxon>Bacteroidia</taxon>
        <taxon>Bacteroidales</taxon>
        <taxon>Prevotellaceae</taxon>
        <taxon>Marseilla</taxon>
    </lineage>
</organism>
<evidence type="ECO:0000256" key="4">
    <source>
        <dbReference type="ARBA" id="ARBA00022452"/>
    </source>
</evidence>
<evidence type="ECO:0000256" key="1">
    <source>
        <dbReference type="ARBA" id="ARBA00004442"/>
    </source>
</evidence>
<dbReference type="InterPro" id="IPR003423">
    <property type="entry name" value="OMP_efflux"/>
</dbReference>
<evidence type="ECO:0000256" key="7">
    <source>
        <dbReference type="ARBA" id="ARBA00023237"/>
    </source>
</evidence>
<dbReference type="GO" id="GO:0009279">
    <property type="term" value="C:cell outer membrane"/>
    <property type="evidence" value="ECO:0007669"/>
    <property type="project" value="UniProtKB-SubCell"/>
</dbReference>
<evidence type="ECO:0000313" key="10">
    <source>
        <dbReference type="Proteomes" id="UP000764045"/>
    </source>
</evidence>
<evidence type="ECO:0000256" key="8">
    <source>
        <dbReference type="SAM" id="Coils"/>
    </source>
</evidence>
<dbReference type="Pfam" id="PF02321">
    <property type="entry name" value="OEP"/>
    <property type="match status" value="2"/>
</dbReference>
<name>A0A938WK83_9BACT</name>
<comment type="similarity">
    <text evidence="2">Belongs to the outer membrane factor (OMF) (TC 1.B.17) family.</text>
</comment>
<dbReference type="PANTHER" id="PTHR30026:SF20">
    <property type="entry name" value="OUTER MEMBRANE PROTEIN TOLC"/>
    <property type="match status" value="1"/>
</dbReference>
<dbReference type="GO" id="GO:0015288">
    <property type="term" value="F:porin activity"/>
    <property type="evidence" value="ECO:0007669"/>
    <property type="project" value="TreeGrafter"/>
</dbReference>
<dbReference type="GO" id="GO:1990281">
    <property type="term" value="C:efflux pump complex"/>
    <property type="evidence" value="ECO:0007669"/>
    <property type="project" value="TreeGrafter"/>
</dbReference>
<dbReference type="GO" id="GO:0015562">
    <property type="term" value="F:efflux transmembrane transporter activity"/>
    <property type="evidence" value="ECO:0007669"/>
    <property type="project" value="InterPro"/>
</dbReference>
<keyword evidence="10" id="KW-1185">Reference proteome</keyword>
<sequence length="423" mass="46415">MAAATITAWGQAGTMAAQNRLTPESCVEMALGNNARTKRAANELDMAREGRKEALTHYFPTVNASGAGFMADKGMISLDIAPGMGMSMMKNGIVGGVTATQPVFAGGQIANANRLAKVNVEKYGLMNRQAENEVRLTAESYYWQVAVLKEKLRTIATVERQLERLDKDVEASVRAGVCTRNDLLQVRLRRNEMASTRLTVANNLALSKRLLAQYIGLTPADSIDVAFNAATDTVAAAPDALYADPAAALSATPEYGLLQAQLAASKLERKMATGKRLPTVAVGGGYMYDNLTDRDKPFWMGFATVSVPLSDWWAGSHDIRKQKKAVANSEIQLNDQSQLLMIRMQGAWDELNEAYRQIGIARSSIEQADENLRLNQDYYRAGTATMSELLDAQAIYRQSCDSYVEARAKYEIKKREYLQATGR</sequence>
<accession>A0A938WK83</accession>
<keyword evidence="6" id="KW-0472">Membrane</keyword>
<keyword evidence="4" id="KW-1134">Transmembrane beta strand</keyword>
<evidence type="ECO:0000256" key="2">
    <source>
        <dbReference type="ARBA" id="ARBA00007613"/>
    </source>
</evidence>
<dbReference type="Proteomes" id="UP000764045">
    <property type="component" value="Unassembled WGS sequence"/>
</dbReference>
<gene>
    <name evidence="9" type="ORF">H6B30_02045</name>
</gene>
<protein>
    <submittedName>
        <fullName evidence="9">TolC family protein</fullName>
    </submittedName>
</protein>
<proteinExistence type="inferred from homology"/>
<evidence type="ECO:0000256" key="3">
    <source>
        <dbReference type="ARBA" id="ARBA00022448"/>
    </source>
</evidence>
<keyword evidence="5" id="KW-0812">Transmembrane</keyword>
<reference evidence="9 10" key="1">
    <citation type="journal article" date="2021" name="Sci. Rep.">
        <title>The distribution of antibiotic resistance genes in chicken gut microbiota commensals.</title>
        <authorList>
            <person name="Juricova H."/>
            <person name="Matiasovicova J."/>
            <person name="Kubasova T."/>
            <person name="Cejkova D."/>
            <person name="Rychlik I."/>
        </authorList>
    </citation>
    <scope>NUCLEOTIDE SEQUENCE [LARGE SCALE GENOMIC DNA]</scope>
    <source>
        <strain evidence="9 10">An819</strain>
    </source>
</reference>
<keyword evidence="8" id="KW-0175">Coiled coil</keyword>
<dbReference type="SUPFAM" id="SSF56954">
    <property type="entry name" value="Outer membrane efflux proteins (OEP)"/>
    <property type="match status" value="1"/>
</dbReference>
<evidence type="ECO:0000313" key="9">
    <source>
        <dbReference type="EMBL" id="MBM6660546.1"/>
    </source>
</evidence>
<feature type="coiled-coil region" evidence="8">
    <location>
        <begin position="148"/>
        <end position="175"/>
    </location>
</feature>
<evidence type="ECO:0000256" key="5">
    <source>
        <dbReference type="ARBA" id="ARBA00022692"/>
    </source>
</evidence>
<keyword evidence="3" id="KW-0813">Transport</keyword>
<dbReference type="Gene3D" id="1.20.1600.10">
    <property type="entry name" value="Outer membrane efflux proteins (OEP)"/>
    <property type="match status" value="1"/>
</dbReference>
<dbReference type="InterPro" id="IPR051906">
    <property type="entry name" value="TolC-like"/>
</dbReference>
<dbReference type="EMBL" id="JACJJL010000002">
    <property type="protein sequence ID" value="MBM6660546.1"/>
    <property type="molecule type" value="Genomic_DNA"/>
</dbReference>